<dbReference type="AlphaFoldDB" id="A0A7Y0AZG7"/>
<dbReference type="InterPro" id="IPR023146">
    <property type="entry name" value="YfbU_alpha-helical_sf"/>
</dbReference>
<evidence type="ECO:0000313" key="1">
    <source>
        <dbReference type="EMBL" id="NML76253.1"/>
    </source>
</evidence>
<accession>A0A7Y0AZG7</accession>
<evidence type="ECO:0000313" key="2">
    <source>
        <dbReference type="Proteomes" id="UP000541470"/>
    </source>
</evidence>
<dbReference type="InterPro" id="IPR005587">
    <property type="entry name" value="UPF0304_YfbU"/>
</dbReference>
<proteinExistence type="predicted"/>
<dbReference type="EMBL" id="JABBGK010000005">
    <property type="protein sequence ID" value="NML76253.1"/>
    <property type="molecule type" value="Genomic_DNA"/>
</dbReference>
<dbReference type="Pfam" id="PF03887">
    <property type="entry name" value="YfbU"/>
    <property type="match status" value="1"/>
</dbReference>
<name>A0A7Y0AZG7_9HYPH</name>
<organism evidence="1 2">
    <name type="scientific">Rhizobium terricola</name>
    <dbReference type="NCBI Taxonomy" id="2728849"/>
    <lineage>
        <taxon>Bacteria</taxon>
        <taxon>Pseudomonadati</taxon>
        <taxon>Pseudomonadota</taxon>
        <taxon>Alphaproteobacteria</taxon>
        <taxon>Hyphomicrobiales</taxon>
        <taxon>Rhizobiaceae</taxon>
        <taxon>Rhizobium/Agrobacterium group</taxon>
        <taxon>Rhizobium</taxon>
    </lineage>
</organism>
<dbReference type="Proteomes" id="UP000541470">
    <property type="component" value="Unassembled WGS sequence"/>
</dbReference>
<sequence length="244" mass="28416">MRGRSDRTRCSGYAGTEAHGDGALRIDAWRARQDDVPSRSEALRRLIDGALQDDKPEYFRLNNREKLMTWLLTEILKNQIEERKDKTNNKYDLKKTKLIQEAIYGGHYWSLNWELQGVMHNHVDDPKDVTTVVNILDMWSFIERAYQGFSNADKVRVQQESGYGAYDPKFAGFDGNNESTHLSIARFLVEELGRFESFKGRDFNSHFPTVARYSQMATVFERMRPSLIMRELSPDQVIELLKRV</sequence>
<dbReference type="SUPFAM" id="SSF116960">
    <property type="entry name" value="YfbU-like"/>
    <property type="match status" value="1"/>
</dbReference>
<gene>
    <name evidence="1" type="ORF">HHL25_19140</name>
</gene>
<comment type="caution">
    <text evidence="1">The sequence shown here is derived from an EMBL/GenBank/DDBJ whole genome shotgun (WGS) entry which is preliminary data.</text>
</comment>
<keyword evidence="2" id="KW-1185">Reference proteome</keyword>
<protein>
    <submittedName>
        <fullName evidence="1">Uncharacterized protein</fullName>
    </submittedName>
</protein>
<dbReference type="Gene3D" id="1.10.3190.10">
    <property type="entry name" value="yfbu gene product, domain 2"/>
    <property type="match status" value="1"/>
</dbReference>
<reference evidence="1 2" key="1">
    <citation type="submission" date="2020-04" db="EMBL/GenBank/DDBJ databases">
        <title>Rhizobium sp. S-51 isolated from soil.</title>
        <authorList>
            <person name="Dahal R.H."/>
        </authorList>
    </citation>
    <scope>NUCLEOTIDE SEQUENCE [LARGE SCALE GENOMIC DNA]</scope>
    <source>
        <strain evidence="1 2">S-51</strain>
    </source>
</reference>